<dbReference type="PANTHER" id="PTHR42194:SF1">
    <property type="entry name" value="UPF0276 PROTEIN HI_1600"/>
    <property type="match status" value="1"/>
</dbReference>
<dbReference type="EMBL" id="MLJW01000271">
    <property type="protein sequence ID" value="OIQ91070.1"/>
    <property type="molecule type" value="Genomic_DNA"/>
</dbReference>
<protein>
    <submittedName>
        <fullName evidence="1">Uncharacterized protein</fullName>
    </submittedName>
</protein>
<organism evidence="1">
    <name type="scientific">mine drainage metagenome</name>
    <dbReference type="NCBI Taxonomy" id="410659"/>
    <lineage>
        <taxon>unclassified sequences</taxon>
        <taxon>metagenomes</taxon>
        <taxon>ecological metagenomes</taxon>
    </lineage>
</organism>
<dbReference type="InterPro" id="IPR007801">
    <property type="entry name" value="MbnB/TglH/ChrH"/>
</dbReference>
<accession>A0A1J5R550</accession>
<comment type="caution">
    <text evidence="1">The sequence shown here is derived from an EMBL/GenBank/DDBJ whole genome shotgun (WGS) entry which is preliminary data.</text>
</comment>
<sequence length="294" mass="32867">MTQRPDTTPCRPPLPVPPAAGVGLRYRHHEDVLENGIKAAWWEVHPENYMAGAPLEWLERIRRDRPVSLHATGLSLGSAEGVEAGHLERLAELCHRIDPGLVSDHLSWSTTGKTYLADLIPLPMTEECLDIVCRNVDQVQNRLKRTILVENPSAYLRFQESPIPEPLFLDSLARRTGCGLLLDINNIFVSGRNLGFDPVAYLESIHPAQVKEFHLAGHAVREIGGHILRIDDHGSPVDAEVWPLFAQAVARIGRRPTLIEWDTDIPPLGILLQEAEKADLILQQSDEVRYGDSR</sequence>
<dbReference type="PANTHER" id="PTHR42194">
    <property type="entry name" value="UPF0276 PROTEIN HI_1600"/>
    <property type="match status" value="1"/>
</dbReference>
<proteinExistence type="predicted"/>
<dbReference type="Gene3D" id="3.20.20.150">
    <property type="entry name" value="Divalent-metal-dependent TIM barrel enzymes"/>
    <property type="match status" value="1"/>
</dbReference>
<gene>
    <name evidence="1" type="ORF">GALL_270360</name>
</gene>
<evidence type="ECO:0000313" key="1">
    <source>
        <dbReference type="EMBL" id="OIQ91070.1"/>
    </source>
</evidence>
<reference evidence="1" key="1">
    <citation type="submission" date="2016-10" db="EMBL/GenBank/DDBJ databases">
        <title>Sequence of Gallionella enrichment culture.</title>
        <authorList>
            <person name="Poehlein A."/>
            <person name="Muehling M."/>
            <person name="Daniel R."/>
        </authorList>
    </citation>
    <scope>NUCLEOTIDE SEQUENCE</scope>
</reference>
<dbReference type="AlphaFoldDB" id="A0A1J5R550"/>
<dbReference type="SUPFAM" id="SSF51658">
    <property type="entry name" value="Xylose isomerase-like"/>
    <property type="match status" value="1"/>
</dbReference>
<dbReference type="Pfam" id="PF05114">
    <property type="entry name" value="MbnB_TglH_ChrH"/>
    <property type="match status" value="1"/>
</dbReference>
<name>A0A1J5R550_9ZZZZ</name>
<dbReference type="InterPro" id="IPR036237">
    <property type="entry name" value="Xyl_isomerase-like_sf"/>
</dbReference>
<dbReference type="NCBIfam" id="NF003818">
    <property type="entry name" value="PRK05409.1"/>
    <property type="match status" value="1"/>
</dbReference>